<evidence type="ECO:0000313" key="2">
    <source>
        <dbReference type="Proteomes" id="UP000286997"/>
    </source>
</evidence>
<keyword evidence="2" id="KW-1185">Reference proteome</keyword>
<evidence type="ECO:0000313" key="1">
    <source>
        <dbReference type="EMBL" id="RVU17229.1"/>
    </source>
</evidence>
<comment type="caution">
    <text evidence="1">The sequence shown here is derived from an EMBL/GenBank/DDBJ whole genome shotgun (WGS) entry which is preliminary data.</text>
</comment>
<gene>
    <name evidence="1" type="ORF">EOE48_15145</name>
</gene>
<accession>A0A437P4N7</accession>
<dbReference type="AlphaFoldDB" id="A0A437P4N7"/>
<dbReference type="OrthoDB" id="9811423at2"/>
<dbReference type="Pfam" id="PF06945">
    <property type="entry name" value="DUF1289"/>
    <property type="match status" value="1"/>
</dbReference>
<dbReference type="Proteomes" id="UP000286997">
    <property type="component" value="Unassembled WGS sequence"/>
</dbReference>
<dbReference type="EMBL" id="SACP01000013">
    <property type="protein sequence ID" value="RVU17229.1"/>
    <property type="molecule type" value="Genomic_DNA"/>
</dbReference>
<sequence>MAAPSTPCIRLCVLDPVSGLCEGCGRTRDEIAAWGGLSEPERRRIMAGLPDRLAALRPVASPPPAAPRRLA</sequence>
<name>A0A437P4N7_9HYPH</name>
<protein>
    <submittedName>
        <fullName evidence="1">DUF1289 domain-containing protein</fullName>
    </submittedName>
</protein>
<reference evidence="1 2" key="1">
    <citation type="submission" date="2019-01" db="EMBL/GenBank/DDBJ databases">
        <authorList>
            <person name="Chen W.-M."/>
        </authorList>
    </citation>
    <scope>NUCLEOTIDE SEQUENCE [LARGE SCALE GENOMIC DNA]</scope>
    <source>
        <strain evidence="1 2">TER-1</strain>
    </source>
</reference>
<organism evidence="1 2">
    <name type="scientific">Methylobacterium oryzihabitans</name>
    <dbReference type="NCBI Taxonomy" id="2499852"/>
    <lineage>
        <taxon>Bacteria</taxon>
        <taxon>Pseudomonadati</taxon>
        <taxon>Pseudomonadota</taxon>
        <taxon>Alphaproteobacteria</taxon>
        <taxon>Hyphomicrobiales</taxon>
        <taxon>Methylobacteriaceae</taxon>
        <taxon>Methylobacterium</taxon>
    </lineage>
</organism>
<dbReference type="PANTHER" id="PTHR35175:SF2">
    <property type="entry name" value="DUF1289 DOMAIN-CONTAINING PROTEIN"/>
    <property type="match status" value="1"/>
</dbReference>
<dbReference type="RefSeq" id="WP_127730512.1">
    <property type="nucleotide sequence ID" value="NZ_SACP01000013.1"/>
</dbReference>
<proteinExistence type="predicted"/>
<dbReference type="PANTHER" id="PTHR35175">
    <property type="entry name" value="DUF1289 DOMAIN-CONTAINING PROTEIN"/>
    <property type="match status" value="1"/>
</dbReference>
<dbReference type="InterPro" id="IPR010710">
    <property type="entry name" value="DUF1289"/>
</dbReference>